<evidence type="ECO:0000256" key="6">
    <source>
        <dbReference type="ARBA" id="ARBA00022844"/>
    </source>
</evidence>
<evidence type="ECO:0000256" key="4">
    <source>
        <dbReference type="ARBA" id="ARBA00022431"/>
    </source>
</evidence>
<accession>A0AAU7SSG7</accession>
<feature type="region of interest" description="Disordered" evidence="8">
    <location>
        <begin position="630"/>
        <end position="688"/>
    </location>
</feature>
<feature type="region of interest" description="Disordered" evidence="8">
    <location>
        <begin position="580"/>
        <end position="600"/>
    </location>
</feature>
<dbReference type="GO" id="GO:0039615">
    <property type="term" value="C:T=1 icosahedral viral capsid"/>
    <property type="evidence" value="ECO:0007669"/>
    <property type="project" value="UniProtKB-UniRule"/>
</dbReference>
<reference evidence="9" key="1">
    <citation type="submission" date="2024-05" db="EMBL/GenBank/DDBJ databases">
        <authorList>
            <person name="Laubscher F."/>
            <person name="Chudzinski V."/>
            <person name="Cordey S."/>
            <person name="Hosszu-Fellous K."/>
            <person name="Kaiser L."/>
        </authorList>
    </citation>
    <scope>NUCLEOTIDE SEQUENCE</scope>
    <source>
        <strain evidence="9">897D3-8</strain>
    </source>
</reference>
<evidence type="ECO:0000256" key="3">
    <source>
        <dbReference type="ARBA" id="ARBA00018091"/>
    </source>
</evidence>
<dbReference type="Pfam" id="PF02956">
    <property type="entry name" value="TT_ORF1"/>
    <property type="match status" value="1"/>
</dbReference>
<keyword evidence="4 7" id="KW-1140">T=1 icosahedral capsid protein</keyword>
<evidence type="ECO:0000256" key="1">
    <source>
        <dbReference type="ARBA" id="ARBA00004328"/>
    </source>
</evidence>
<comment type="function">
    <text evidence="7">Self-assembles to form an icosahedral capsid.</text>
</comment>
<protein>
    <recommendedName>
        <fullName evidence="3 7">Capsid protein</fullName>
    </recommendedName>
</protein>
<dbReference type="EMBL" id="PP856753">
    <property type="protein sequence ID" value="XBU06300.1"/>
    <property type="molecule type" value="Genomic_DNA"/>
</dbReference>
<evidence type="ECO:0000256" key="8">
    <source>
        <dbReference type="SAM" id="MobiDB-lite"/>
    </source>
</evidence>
<keyword evidence="6 7" id="KW-0946">Virion</keyword>
<evidence type="ECO:0000256" key="5">
    <source>
        <dbReference type="ARBA" id="ARBA00022561"/>
    </source>
</evidence>
<proteinExistence type="inferred from homology"/>
<keyword evidence="5 7" id="KW-0167">Capsid protein</keyword>
<dbReference type="InterPro" id="IPR004219">
    <property type="entry name" value="TTvirus_Unk"/>
</dbReference>
<sequence>MAYWWWRRRRRAPRWRRRRWRTRRTRRRRAAFRRRGRRRRVRKRRGRWRRTYRKWRRGRKRRRHKRRLILTQWQPAFIRRCYIVGYLPLLICGENTSGRNFATHSDDLISNGPYGGGMTTTKFTLRILYDEHLRHLNYWTVSNEDLDLCRYLGGTFYAYRHPTVDFIIQIHTSPPFLDTPLTGPSIHPGMLMLTKNKVLIPSLKTRPNKKHKVKIRFRPPKLFQDKWYPQSELCDTTLLTVFATACDLQFPFGSPLTNNPCVNFQVLGSVYKRHLSILPDKLSLYEQHYKSNLYEVVQYYDTFQTIAQIKPSATQSDFSPSWNEIQNKTSLSASGSNQSTSNDTWYLGHAYIKDKAQQAAYNIREKYLTATRAALPALATLGHKMLEYHTGIYSSIFLSAGRSYFETLGAYTDIIYNPLIDKGIGNKLWLDPLSKEDAVLNRKQAKVLIEDIPLWAALFGYTEFAAKYTGDSAITANYRLTIRCPYTDPMLTDRNNEDQGFVPYSKNFGNGKMPGGTANVPLTMRIRWYPILFHQLEWLEEMIQSGPFAYRGDEKSCVLAIKYIFRWKWGGNPVSHQIVRNPCKGGSGSRREPRSIQAADPKYITPRLSFHSWDFRRGLFGSASIKRMSEESTAPVYPTGPPRKRPRKDTDPYESGQEENSLSRHLQLQPWVHSSQEAQSEEETQVPTDLQEQLLQQLRDQQQLRHHLQYLASQVLKIRAGYGIHPLLSSQA</sequence>
<evidence type="ECO:0000256" key="7">
    <source>
        <dbReference type="RuleBase" id="RU361230"/>
    </source>
</evidence>
<name>A0AAU7SSG7_9VIRU</name>
<comment type="similarity">
    <text evidence="2 7">Belongs to the anelloviridae capsid protein family.</text>
</comment>
<organism evidence="9">
    <name type="scientific">Alphatorquevirus homin3</name>
    <dbReference type="NCBI Taxonomy" id="3048428"/>
    <lineage>
        <taxon>Viruses</taxon>
        <taxon>Monodnaviria</taxon>
        <taxon>Shotokuvirae</taxon>
        <taxon>Commensaviricota</taxon>
        <taxon>Cardeaviricetes</taxon>
        <taxon>Sanitavirales</taxon>
        <taxon>Anelloviridae</taxon>
        <taxon>Alphatorquevirus</taxon>
    </lineage>
</organism>
<comment type="subcellular location">
    <subcellularLocation>
        <location evidence="1 7">Virion</location>
    </subcellularLocation>
</comment>
<evidence type="ECO:0000313" key="9">
    <source>
        <dbReference type="EMBL" id="XBU06300.1"/>
    </source>
</evidence>
<evidence type="ECO:0000256" key="2">
    <source>
        <dbReference type="ARBA" id="ARBA00006131"/>
    </source>
</evidence>